<evidence type="ECO:0000259" key="6">
    <source>
        <dbReference type="Pfam" id="PF23559"/>
    </source>
</evidence>
<keyword evidence="1" id="KW-0677">Repeat</keyword>
<dbReference type="FunFam" id="3.40.50.300:FF:001091">
    <property type="entry name" value="Probable disease resistance protein At1g61300"/>
    <property type="match status" value="1"/>
</dbReference>
<organism evidence="8 9">
    <name type="scientific">Mucuna pruriens</name>
    <name type="common">Velvet bean</name>
    <name type="synonym">Dolichos pruriens</name>
    <dbReference type="NCBI Taxonomy" id="157652"/>
    <lineage>
        <taxon>Eukaryota</taxon>
        <taxon>Viridiplantae</taxon>
        <taxon>Streptophyta</taxon>
        <taxon>Embryophyta</taxon>
        <taxon>Tracheophyta</taxon>
        <taxon>Spermatophyta</taxon>
        <taxon>Magnoliopsida</taxon>
        <taxon>eudicotyledons</taxon>
        <taxon>Gunneridae</taxon>
        <taxon>Pentapetalae</taxon>
        <taxon>rosids</taxon>
        <taxon>fabids</taxon>
        <taxon>Fabales</taxon>
        <taxon>Fabaceae</taxon>
        <taxon>Papilionoideae</taxon>
        <taxon>50 kb inversion clade</taxon>
        <taxon>NPAAA clade</taxon>
        <taxon>indigoferoid/millettioid clade</taxon>
        <taxon>Phaseoleae</taxon>
        <taxon>Mucuna</taxon>
    </lineage>
</organism>
<feature type="domain" description="Disease resistance R13L4/SHOC-2-like LRR" evidence="7">
    <location>
        <begin position="562"/>
        <end position="862"/>
    </location>
</feature>
<reference evidence="8" key="1">
    <citation type="submission" date="2018-05" db="EMBL/GenBank/DDBJ databases">
        <title>Draft genome of Mucuna pruriens seed.</title>
        <authorList>
            <person name="Nnadi N.E."/>
            <person name="Vos R."/>
            <person name="Hasami M.H."/>
            <person name="Devisetty U.K."/>
            <person name="Aguiy J.C."/>
        </authorList>
    </citation>
    <scope>NUCLEOTIDE SEQUENCE [LARGE SCALE GENOMIC DNA]</scope>
    <source>
        <strain evidence="8">JCA_2017</strain>
    </source>
</reference>
<feature type="domain" description="Disease resistance N-terminal" evidence="5">
    <location>
        <begin position="5"/>
        <end position="92"/>
    </location>
</feature>
<dbReference type="Pfam" id="PF18052">
    <property type="entry name" value="Rx_N"/>
    <property type="match status" value="1"/>
</dbReference>
<evidence type="ECO:0000259" key="7">
    <source>
        <dbReference type="Pfam" id="PF23598"/>
    </source>
</evidence>
<feature type="domain" description="NB-ARC" evidence="4">
    <location>
        <begin position="184"/>
        <end position="356"/>
    </location>
</feature>
<keyword evidence="9" id="KW-1185">Reference proteome</keyword>
<feature type="domain" description="Disease resistance protein winged helix" evidence="6">
    <location>
        <begin position="446"/>
        <end position="517"/>
    </location>
</feature>
<dbReference type="Proteomes" id="UP000257109">
    <property type="component" value="Unassembled WGS sequence"/>
</dbReference>
<protein>
    <submittedName>
        <fullName evidence="8">Disease resistance protein RPM1</fullName>
    </submittedName>
</protein>
<evidence type="ECO:0000256" key="2">
    <source>
        <dbReference type="ARBA" id="ARBA00022741"/>
    </source>
</evidence>
<dbReference type="Pfam" id="PF00931">
    <property type="entry name" value="NB-ARC"/>
    <property type="match status" value="1"/>
</dbReference>
<feature type="non-terminal residue" evidence="8">
    <location>
        <position position="1"/>
    </location>
</feature>
<dbReference type="Gene3D" id="3.80.10.10">
    <property type="entry name" value="Ribonuclease Inhibitor"/>
    <property type="match status" value="1"/>
</dbReference>
<evidence type="ECO:0000259" key="5">
    <source>
        <dbReference type="Pfam" id="PF18052"/>
    </source>
</evidence>
<dbReference type="FunFam" id="1.10.10.10:FF:000322">
    <property type="entry name" value="Probable disease resistance protein At1g63360"/>
    <property type="match status" value="1"/>
</dbReference>
<keyword evidence="2" id="KW-0547">Nucleotide-binding</keyword>
<dbReference type="PANTHER" id="PTHR23155">
    <property type="entry name" value="DISEASE RESISTANCE PROTEIN RP"/>
    <property type="match status" value="1"/>
</dbReference>
<evidence type="ECO:0000256" key="1">
    <source>
        <dbReference type="ARBA" id="ARBA00022737"/>
    </source>
</evidence>
<dbReference type="InterPro" id="IPR044974">
    <property type="entry name" value="Disease_R_plants"/>
</dbReference>
<dbReference type="SUPFAM" id="SSF52058">
    <property type="entry name" value="L domain-like"/>
    <property type="match status" value="1"/>
</dbReference>
<dbReference type="EMBL" id="QJKJ01001581">
    <property type="protein sequence ID" value="RDY06921.1"/>
    <property type="molecule type" value="Genomic_DNA"/>
</dbReference>
<evidence type="ECO:0000313" key="9">
    <source>
        <dbReference type="Proteomes" id="UP000257109"/>
    </source>
</evidence>
<dbReference type="GO" id="GO:0098542">
    <property type="term" value="P:defense response to other organism"/>
    <property type="evidence" value="ECO:0007669"/>
    <property type="project" value="TreeGrafter"/>
</dbReference>
<proteinExistence type="predicted"/>
<dbReference type="InterPro" id="IPR027417">
    <property type="entry name" value="P-loop_NTPase"/>
</dbReference>
<dbReference type="InterPro" id="IPR055414">
    <property type="entry name" value="LRR_R13L4/SHOC2-like"/>
</dbReference>
<dbReference type="InterPro" id="IPR058922">
    <property type="entry name" value="WHD_DRP"/>
</dbReference>
<dbReference type="Gene3D" id="1.10.8.430">
    <property type="entry name" value="Helical domain of apoptotic protease-activating factors"/>
    <property type="match status" value="1"/>
</dbReference>
<dbReference type="Pfam" id="PF23559">
    <property type="entry name" value="WHD_DRP"/>
    <property type="match status" value="1"/>
</dbReference>
<dbReference type="PANTHER" id="PTHR23155:SF1052">
    <property type="entry name" value="DISEASE RESISTANCE PROTEIN RPM1"/>
    <property type="match status" value="1"/>
</dbReference>
<comment type="caution">
    <text evidence="8">The sequence shown here is derived from an EMBL/GenBank/DDBJ whole genome shotgun (WGS) entry which is preliminary data.</text>
</comment>
<name>A0A371HVU8_MUCPR</name>
<dbReference type="OrthoDB" id="598235at2759"/>
<dbReference type="Pfam" id="PF23598">
    <property type="entry name" value="LRR_14"/>
    <property type="match status" value="1"/>
</dbReference>
<dbReference type="InterPro" id="IPR002182">
    <property type="entry name" value="NB-ARC"/>
</dbReference>
<dbReference type="InterPro" id="IPR032675">
    <property type="entry name" value="LRR_dom_sf"/>
</dbReference>
<dbReference type="AlphaFoldDB" id="A0A371HVU8"/>
<evidence type="ECO:0000259" key="4">
    <source>
        <dbReference type="Pfam" id="PF00931"/>
    </source>
</evidence>
<dbReference type="InterPro" id="IPR038005">
    <property type="entry name" value="RX-like_CC"/>
</dbReference>
<dbReference type="Gene3D" id="1.10.10.10">
    <property type="entry name" value="Winged helix-like DNA-binding domain superfamily/Winged helix DNA-binding domain"/>
    <property type="match status" value="1"/>
</dbReference>
<dbReference type="GO" id="GO:0043531">
    <property type="term" value="F:ADP binding"/>
    <property type="evidence" value="ECO:0007669"/>
    <property type="project" value="InterPro"/>
</dbReference>
<dbReference type="InterPro" id="IPR041118">
    <property type="entry name" value="Rx_N"/>
</dbReference>
<gene>
    <name evidence="8" type="primary">RPM1</name>
    <name evidence="8" type="ORF">CR513_09029</name>
</gene>
<evidence type="ECO:0000256" key="3">
    <source>
        <dbReference type="ARBA" id="ARBA00022821"/>
    </source>
</evidence>
<dbReference type="CDD" id="cd14798">
    <property type="entry name" value="RX-CC_like"/>
    <property type="match status" value="1"/>
</dbReference>
<dbReference type="Gene3D" id="3.40.50.300">
    <property type="entry name" value="P-loop containing nucleotide triphosphate hydrolases"/>
    <property type="match status" value="1"/>
</dbReference>
<dbReference type="InterPro" id="IPR042197">
    <property type="entry name" value="Apaf_helical"/>
</dbReference>
<accession>A0A371HVU8</accession>
<dbReference type="Gene3D" id="1.20.5.4130">
    <property type="match status" value="1"/>
</dbReference>
<dbReference type="SUPFAM" id="SSF52540">
    <property type="entry name" value="P-loop containing nucleoside triphosphate hydrolases"/>
    <property type="match status" value="1"/>
</dbReference>
<dbReference type="InterPro" id="IPR036388">
    <property type="entry name" value="WH-like_DNA-bd_sf"/>
</dbReference>
<dbReference type="PRINTS" id="PR00364">
    <property type="entry name" value="DISEASERSIST"/>
</dbReference>
<sequence length="909" mass="104790">MAEMAVSFARDKLLPLIRDEAKLLRGIPKEFADIKRELEHIQAFLKDADRRAADEGDNANEGVKTWVKQLREASFRIEDVIDEYMIYVEQQPDALGCASLLFECDIIHFVASLKRRHQIASEIQQIKSFVLDIKQRSKDYHFQPCVDQGQSSYRGSRSVQWLDPRMLSRDLDDAEVVGFEGPRDILISWLVEGPAERTVISVVGMGGLGKTTLVGRVFNNQKVTAHFDSHAWITVSQSYTVEELMRKLLTKLCKEEKKELSRNISEMDRDSLIDEVKNYLQQKRYVVIFDDVWSLQLWGQIERAMLDNKNGSRILITTRSKYVVDSCRNSPCDLVYELKPLTFEKSMQLFCKKAFRCHNNGRCPEDLVNISSDFVKMCKGLPLAIVAIGGLLSEKEKTRFEWEKIKQSLRSEMKKNPSLIAANKILSFSYDDLPYYLKSCLLYFGIYPEDYKVKSTRLVRQWIAEGFVKDEEGKSLEDVAQQHLRELIDRSLVQVSSFAIDGKIKRCYVHDVLRDMIIEKFQDLNFCQHISKENESVSSGMIRRLSIATNSNDLLASIESSHIRSLFVFSSKESMLSNEFVQIIPTKYRQLKVLDFEDGLLDFVPENWENLAHLRYLNLRGSPTPTENLLKCIGKVQNLETLDIRGSYLKKIPKEICKLTKLRHLLGDEIELFELKNSLGGMTSLQTLRRVKLTKNDDVELIKELGKLKQLRSLHLVDVKEGLGSSLCTSINEMQNLEELHIQSTFEFDYDVIDLADISSLPMLRKLMLVGKLNKIPEWVPQLQNLVKLSLRFSRLSDDPLKSLQNMPHLLCLRIVAYAYEGESLYFEDGGFKRLKELHLSYLGTLRTVPLGIQHLEKLEVLNIFEMPDELEESITPDGGPEHPSIHHVPLITILPFEKRRRDIHHSRH</sequence>
<evidence type="ECO:0000313" key="8">
    <source>
        <dbReference type="EMBL" id="RDY06921.1"/>
    </source>
</evidence>
<keyword evidence="3" id="KW-0611">Plant defense</keyword>